<reference evidence="1" key="1">
    <citation type="submission" date="2020-06" db="EMBL/GenBank/DDBJ databases">
        <title>Draft genome of Bugula neritina, a colonial animal packing powerful symbionts and potential medicines.</title>
        <authorList>
            <person name="Rayko M."/>
        </authorList>
    </citation>
    <scope>NUCLEOTIDE SEQUENCE [LARGE SCALE GENOMIC DNA]</scope>
    <source>
        <strain evidence="1">Kwan_BN1</strain>
    </source>
</reference>
<dbReference type="Proteomes" id="UP000593567">
    <property type="component" value="Unassembled WGS sequence"/>
</dbReference>
<keyword evidence="2" id="KW-1185">Reference proteome</keyword>
<proteinExistence type="predicted"/>
<name>A0A7J7KNN4_BUGNE</name>
<accession>A0A7J7KNN4</accession>
<dbReference type="EMBL" id="VXIV02000212">
    <property type="protein sequence ID" value="KAF6039789.1"/>
    <property type="molecule type" value="Genomic_DNA"/>
</dbReference>
<organism evidence="1 2">
    <name type="scientific">Bugula neritina</name>
    <name type="common">Brown bryozoan</name>
    <name type="synonym">Sertularia neritina</name>
    <dbReference type="NCBI Taxonomy" id="10212"/>
    <lineage>
        <taxon>Eukaryota</taxon>
        <taxon>Metazoa</taxon>
        <taxon>Spiralia</taxon>
        <taxon>Lophotrochozoa</taxon>
        <taxon>Bryozoa</taxon>
        <taxon>Gymnolaemata</taxon>
        <taxon>Cheilostomatida</taxon>
        <taxon>Flustrina</taxon>
        <taxon>Buguloidea</taxon>
        <taxon>Bugulidae</taxon>
        <taxon>Bugula</taxon>
    </lineage>
</organism>
<evidence type="ECO:0000313" key="1">
    <source>
        <dbReference type="EMBL" id="KAF6039789.1"/>
    </source>
</evidence>
<evidence type="ECO:0000313" key="2">
    <source>
        <dbReference type="Proteomes" id="UP000593567"/>
    </source>
</evidence>
<protein>
    <submittedName>
        <fullName evidence="1">Uncharacterized protein</fullName>
    </submittedName>
</protein>
<comment type="caution">
    <text evidence="1">The sequence shown here is derived from an EMBL/GenBank/DDBJ whole genome shotgun (WGS) entry which is preliminary data.</text>
</comment>
<sequence>MVEAKDEKAAPISPRPVGKPEFVFRGLSYLYHIEECRVSPIGFDRQGIKYIEIIDVVDNKQFFTAEITSLKEDIIVKDKYGIVRFCIHGWNGIGQLDTYVNIKKPIGIVKDQVFYDHHKIPIYVANRTNIGTLNCFGPPTFRISTVLKNRDIGYITPEPTSMHLKFDQFIDEGPKALLLAYSIQIALSKYKMLNLNLQAVPDPSVNPVEDPNVVEEIIEENKKVTNLDGTVTKYHTETRRSVTPSVAEQNAIASSLKSVHQSKRPSEIIGKSWG</sequence>
<gene>
    <name evidence="1" type="ORF">EB796_001941</name>
</gene>
<dbReference type="AlphaFoldDB" id="A0A7J7KNN4"/>